<protein>
    <submittedName>
        <fullName evidence="2">Esterase/lipase family protein</fullName>
    </submittedName>
</protein>
<evidence type="ECO:0000313" key="3">
    <source>
        <dbReference type="Proteomes" id="UP001596157"/>
    </source>
</evidence>
<proteinExistence type="predicted"/>
<dbReference type="RefSeq" id="WP_378250636.1">
    <property type="nucleotide sequence ID" value="NZ_JBHSKF010000018.1"/>
</dbReference>
<dbReference type="PANTHER" id="PTHR32015:SF1">
    <property type="entry name" value="LIPASE"/>
    <property type="match status" value="1"/>
</dbReference>
<name>A0ABW0EVH2_9PSEU</name>
<dbReference type="SUPFAM" id="SSF53474">
    <property type="entry name" value="alpha/beta-Hydrolases"/>
    <property type="match status" value="1"/>
</dbReference>
<accession>A0ABW0EVH2</accession>
<sequence length="302" mass="31291">MRRWIAVLAAAAGLVAVPGVAQAELPVPYSLVGGFFANPAAAIDPNKAPPGANRWSCEPDAAHPRPVVLLHGLGANQGLNWSTMSPVLANAGHCVFSLTYGAQWWLPSVGGMRPMKESAATLSRFVDRVLAETGAAEVDLVGHSEGSTVAAYYLKRLGGADKVGTLVGLSPNYAGTSLYGLTFLADNLPPLLSAVLTSVCAARKDFYPGSAFMKDLNAGGSAAVPGVRYVNVQGALEQVVLPNSSGTLPGAENVRVNTGCAQDLSDHISIVSSRRAAQMMLNALTPAEAKPLPCAFNPPFLS</sequence>
<organism evidence="2 3">
    <name type="scientific">Actinokineospora guangxiensis</name>
    <dbReference type="NCBI Taxonomy" id="1490288"/>
    <lineage>
        <taxon>Bacteria</taxon>
        <taxon>Bacillati</taxon>
        <taxon>Actinomycetota</taxon>
        <taxon>Actinomycetes</taxon>
        <taxon>Pseudonocardiales</taxon>
        <taxon>Pseudonocardiaceae</taxon>
        <taxon>Actinokineospora</taxon>
    </lineage>
</organism>
<dbReference type="InterPro" id="IPR029058">
    <property type="entry name" value="AB_hydrolase_fold"/>
</dbReference>
<feature type="signal peptide" evidence="1">
    <location>
        <begin position="1"/>
        <end position="23"/>
    </location>
</feature>
<comment type="caution">
    <text evidence="2">The sequence shown here is derived from an EMBL/GenBank/DDBJ whole genome shotgun (WGS) entry which is preliminary data.</text>
</comment>
<dbReference type="PANTHER" id="PTHR32015">
    <property type="entry name" value="FASTING INDUCED LIPASE"/>
    <property type="match status" value="1"/>
</dbReference>
<dbReference type="Pfam" id="PF01674">
    <property type="entry name" value="Lipase_2"/>
    <property type="match status" value="1"/>
</dbReference>
<evidence type="ECO:0000313" key="2">
    <source>
        <dbReference type="EMBL" id="MFC5290741.1"/>
    </source>
</evidence>
<dbReference type="Proteomes" id="UP001596157">
    <property type="component" value="Unassembled WGS sequence"/>
</dbReference>
<gene>
    <name evidence="2" type="ORF">ACFPM7_27130</name>
</gene>
<dbReference type="Gene3D" id="3.40.50.1820">
    <property type="entry name" value="alpha/beta hydrolase"/>
    <property type="match status" value="1"/>
</dbReference>
<reference evidence="3" key="1">
    <citation type="journal article" date="2019" name="Int. J. Syst. Evol. Microbiol.">
        <title>The Global Catalogue of Microorganisms (GCM) 10K type strain sequencing project: providing services to taxonomists for standard genome sequencing and annotation.</title>
        <authorList>
            <consortium name="The Broad Institute Genomics Platform"/>
            <consortium name="The Broad Institute Genome Sequencing Center for Infectious Disease"/>
            <person name="Wu L."/>
            <person name="Ma J."/>
        </authorList>
    </citation>
    <scope>NUCLEOTIDE SEQUENCE [LARGE SCALE GENOMIC DNA]</scope>
    <source>
        <strain evidence="3">CCUG 59778</strain>
    </source>
</reference>
<dbReference type="InterPro" id="IPR002918">
    <property type="entry name" value="Lipase_EstA/Esterase_EstB"/>
</dbReference>
<dbReference type="EMBL" id="JBHSKF010000018">
    <property type="protein sequence ID" value="MFC5290741.1"/>
    <property type="molecule type" value="Genomic_DNA"/>
</dbReference>
<keyword evidence="3" id="KW-1185">Reference proteome</keyword>
<evidence type="ECO:0000256" key="1">
    <source>
        <dbReference type="SAM" id="SignalP"/>
    </source>
</evidence>
<feature type="chain" id="PRO_5045967347" evidence="1">
    <location>
        <begin position="24"/>
        <end position="302"/>
    </location>
</feature>
<keyword evidence="1" id="KW-0732">Signal</keyword>